<dbReference type="OrthoDB" id="1931687at2759"/>
<evidence type="ECO:0000313" key="3">
    <source>
        <dbReference type="Proteomes" id="UP000321393"/>
    </source>
</evidence>
<feature type="compositionally biased region" description="Acidic residues" evidence="1">
    <location>
        <begin position="75"/>
        <end position="84"/>
    </location>
</feature>
<comment type="caution">
    <text evidence="2">The sequence shown here is derived from an EMBL/GenBank/DDBJ whole genome shotgun (WGS) entry which is preliminary data.</text>
</comment>
<dbReference type="Proteomes" id="UP000321393">
    <property type="component" value="Unassembled WGS sequence"/>
</dbReference>
<sequence>MSEDESVSEYNERVLEIANESLLLGENIPDSKIVRKIDCSKSKPISKKDGENTTRRYNEVPNRKGSDYGKKKEDEDTDDNEDDSGMNAFAACIRESDFGDGSECSEENCDEELTFEELKVV</sequence>
<gene>
    <name evidence="2" type="ORF">E6C27_scaffold803G00400</name>
</gene>
<accession>A0A5A7USJ4</accession>
<dbReference type="EMBL" id="SSTE01006659">
    <property type="protein sequence ID" value="KAA0058842.1"/>
    <property type="molecule type" value="Genomic_DNA"/>
</dbReference>
<protein>
    <submittedName>
        <fullName evidence="2">Gag-pol polyprotein</fullName>
    </submittedName>
</protein>
<organism evidence="2 3">
    <name type="scientific">Cucumis melo var. makuwa</name>
    <name type="common">Oriental melon</name>
    <dbReference type="NCBI Taxonomy" id="1194695"/>
    <lineage>
        <taxon>Eukaryota</taxon>
        <taxon>Viridiplantae</taxon>
        <taxon>Streptophyta</taxon>
        <taxon>Embryophyta</taxon>
        <taxon>Tracheophyta</taxon>
        <taxon>Spermatophyta</taxon>
        <taxon>Magnoliopsida</taxon>
        <taxon>eudicotyledons</taxon>
        <taxon>Gunneridae</taxon>
        <taxon>Pentapetalae</taxon>
        <taxon>rosids</taxon>
        <taxon>fabids</taxon>
        <taxon>Cucurbitales</taxon>
        <taxon>Cucurbitaceae</taxon>
        <taxon>Benincaseae</taxon>
        <taxon>Cucumis</taxon>
    </lineage>
</organism>
<proteinExistence type="predicted"/>
<dbReference type="AlphaFoldDB" id="A0A5A7USJ4"/>
<evidence type="ECO:0000313" key="2">
    <source>
        <dbReference type="EMBL" id="KAA0058842.1"/>
    </source>
</evidence>
<reference evidence="2 3" key="1">
    <citation type="submission" date="2019-08" db="EMBL/GenBank/DDBJ databases">
        <title>Draft genome sequences of two oriental melons (Cucumis melo L. var makuwa).</title>
        <authorList>
            <person name="Kwon S.-Y."/>
        </authorList>
    </citation>
    <scope>NUCLEOTIDE SEQUENCE [LARGE SCALE GENOMIC DNA]</scope>
    <source>
        <strain evidence="3">cv. SW 3</strain>
        <tissue evidence="2">Leaf</tissue>
    </source>
</reference>
<evidence type="ECO:0000256" key="1">
    <source>
        <dbReference type="SAM" id="MobiDB-lite"/>
    </source>
</evidence>
<name>A0A5A7USJ4_CUCMM</name>
<feature type="region of interest" description="Disordered" evidence="1">
    <location>
        <begin position="42"/>
        <end position="88"/>
    </location>
</feature>
<feature type="compositionally biased region" description="Basic and acidic residues" evidence="1">
    <location>
        <begin position="42"/>
        <end position="74"/>
    </location>
</feature>